<organism evidence="1 2">
    <name type="scientific">Suillus placidus</name>
    <dbReference type="NCBI Taxonomy" id="48579"/>
    <lineage>
        <taxon>Eukaryota</taxon>
        <taxon>Fungi</taxon>
        <taxon>Dikarya</taxon>
        <taxon>Basidiomycota</taxon>
        <taxon>Agaricomycotina</taxon>
        <taxon>Agaricomycetes</taxon>
        <taxon>Agaricomycetidae</taxon>
        <taxon>Boletales</taxon>
        <taxon>Suillineae</taxon>
        <taxon>Suillaceae</taxon>
        <taxon>Suillus</taxon>
    </lineage>
</organism>
<proteinExistence type="predicted"/>
<dbReference type="Proteomes" id="UP000714275">
    <property type="component" value="Unassembled WGS sequence"/>
</dbReference>
<dbReference type="AlphaFoldDB" id="A0A9P7CWE4"/>
<evidence type="ECO:0000313" key="1">
    <source>
        <dbReference type="EMBL" id="KAG1763564.1"/>
    </source>
</evidence>
<comment type="caution">
    <text evidence="1">The sequence shown here is derived from an EMBL/GenBank/DDBJ whole genome shotgun (WGS) entry which is preliminary data.</text>
</comment>
<dbReference type="Pfam" id="PF04910">
    <property type="entry name" value="Tcf25"/>
    <property type="match status" value="1"/>
</dbReference>
<dbReference type="OrthoDB" id="2675419at2759"/>
<name>A0A9P7CWE4_9AGAM</name>
<dbReference type="InterPro" id="IPR006994">
    <property type="entry name" value="TCF25/Rqc1"/>
</dbReference>
<reference evidence="1" key="1">
    <citation type="journal article" date="2020" name="New Phytol.">
        <title>Comparative genomics reveals dynamic genome evolution in host specialist ectomycorrhizal fungi.</title>
        <authorList>
            <person name="Lofgren L.A."/>
            <person name="Nguyen N.H."/>
            <person name="Vilgalys R."/>
            <person name="Ruytinx J."/>
            <person name="Liao H.L."/>
            <person name="Branco S."/>
            <person name="Kuo A."/>
            <person name="LaButti K."/>
            <person name="Lipzen A."/>
            <person name="Andreopoulos W."/>
            <person name="Pangilinan J."/>
            <person name="Riley R."/>
            <person name="Hundley H."/>
            <person name="Na H."/>
            <person name="Barry K."/>
            <person name="Grigoriev I.V."/>
            <person name="Stajich J.E."/>
            <person name="Kennedy P.G."/>
        </authorList>
    </citation>
    <scope>NUCLEOTIDE SEQUENCE</scope>
    <source>
        <strain evidence="1">DOB743</strain>
    </source>
</reference>
<feature type="non-terminal residue" evidence="1">
    <location>
        <position position="1"/>
    </location>
</feature>
<protein>
    <submittedName>
        <fullName evidence="1">Uncharacterized protein</fullName>
    </submittedName>
</protein>
<sequence>RSAPLWKSASHIKWFESTANGIQQSLNVQRSNPTCERFLRMYASTTLRYSVYRYIVVLEQSFRNLTPFILRSVLLAKQLACDPLPPLTASSVYNDVFFAGAEEIFSLCLRHPTHRFSLYFQFTRGFRRRRGERNRVC</sequence>
<gene>
    <name evidence="1" type="ORF">EV702DRAFT_1157623</name>
</gene>
<dbReference type="EMBL" id="JABBWD010000159">
    <property type="protein sequence ID" value="KAG1763564.1"/>
    <property type="molecule type" value="Genomic_DNA"/>
</dbReference>
<keyword evidence="2" id="KW-1185">Reference proteome</keyword>
<evidence type="ECO:0000313" key="2">
    <source>
        <dbReference type="Proteomes" id="UP000714275"/>
    </source>
</evidence>
<accession>A0A9P7CWE4</accession>